<dbReference type="SUPFAM" id="SSF55031">
    <property type="entry name" value="Bacterial exopeptidase dimerisation domain"/>
    <property type="match status" value="1"/>
</dbReference>
<dbReference type="InterPro" id="IPR002933">
    <property type="entry name" value="Peptidase_M20"/>
</dbReference>
<keyword evidence="2 5" id="KW-0378">Hydrolase</keyword>
<keyword evidence="3" id="KW-0479">Metal-binding</keyword>
<dbReference type="PANTHER" id="PTHR32494:SF5">
    <property type="entry name" value="ALLANTOATE AMIDOHYDROLASE"/>
    <property type="match status" value="1"/>
</dbReference>
<dbReference type="EMBL" id="CP118166">
    <property type="protein sequence ID" value="WDI30875.1"/>
    <property type="molecule type" value="Genomic_DNA"/>
</dbReference>
<dbReference type="Proteomes" id="UP001214043">
    <property type="component" value="Chromosome"/>
</dbReference>
<name>A0AAE9ZCE6_9PROT</name>
<evidence type="ECO:0000313" key="5">
    <source>
        <dbReference type="EMBL" id="WDI30875.1"/>
    </source>
</evidence>
<dbReference type="InterPro" id="IPR010158">
    <property type="entry name" value="Amidase_Cbmase"/>
</dbReference>
<dbReference type="InterPro" id="IPR036264">
    <property type="entry name" value="Bact_exopeptidase_dim_dom"/>
</dbReference>
<dbReference type="RefSeq" id="WP_274492697.1">
    <property type="nucleotide sequence ID" value="NZ_CP118166.1"/>
</dbReference>
<keyword evidence="6" id="KW-1185">Reference proteome</keyword>
<proteinExistence type="inferred from homology"/>
<feature type="binding site" evidence="3">
    <location>
        <position position="80"/>
    </location>
    <ligand>
        <name>Zn(2+)</name>
        <dbReference type="ChEBI" id="CHEBI:29105"/>
        <label>1</label>
    </ligand>
</feature>
<dbReference type="GO" id="GO:0046872">
    <property type="term" value="F:metal ion binding"/>
    <property type="evidence" value="ECO:0007669"/>
    <property type="project" value="UniProtKB-KW"/>
</dbReference>
<dbReference type="KEGG" id="hfl:PUV54_13015"/>
<feature type="domain" description="Peptidase M20 dimerisation" evidence="4">
    <location>
        <begin position="208"/>
        <end position="306"/>
    </location>
</feature>
<dbReference type="InterPro" id="IPR011650">
    <property type="entry name" value="Peptidase_M20_dimer"/>
</dbReference>
<dbReference type="Gene3D" id="3.30.70.360">
    <property type="match status" value="1"/>
</dbReference>
<evidence type="ECO:0000313" key="6">
    <source>
        <dbReference type="Proteomes" id="UP001214043"/>
    </source>
</evidence>
<evidence type="ECO:0000259" key="4">
    <source>
        <dbReference type="Pfam" id="PF07687"/>
    </source>
</evidence>
<feature type="binding site" evidence="3">
    <location>
        <position position="187"/>
    </location>
    <ligand>
        <name>Zn(2+)</name>
        <dbReference type="ChEBI" id="CHEBI:29105"/>
        <label>1</label>
    </ligand>
</feature>
<dbReference type="GO" id="GO:0016813">
    <property type="term" value="F:hydrolase activity, acting on carbon-nitrogen (but not peptide) bonds, in linear amidines"/>
    <property type="evidence" value="ECO:0007669"/>
    <property type="project" value="InterPro"/>
</dbReference>
<evidence type="ECO:0000256" key="1">
    <source>
        <dbReference type="ARBA" id="ARBA00006153"/>
    </source>
</evidence>
<dbReference type="Pfam" id="PF07687">
    <property type="entry name" value="M20_dimer"/>
    <property type="match status" value="1"/>
</dbReference>
<comment type="similarity">
    <text evidence="1">Belongs to the peptidase M20 family.</text>
</comment>
<dbReference type="CDD" id="cd03884">
    <property type="entry name" value="M20_bAS"/>
    <property type="match status" value="1"/>
</dbReference>
<comment type="cofactor">
    <cofactor evidence="3">
        <name>Zn(2+)</name>
        <dbReference type="ChEBI" id="CHEBI:29105"/>
    </cofactor>
    <text evidence="3">Binds 2 Zn(2+) ions per subunit.</text>
</comment>
<evidence type="ECO:0000256" key="3">
    <source>
        <dbReference type="PIRSR" id="PIRSR001235-1"/>
    </source>
</evidence>
<protein>
    <submittedName>
        <fullName evidence="5">Zn-dependent hydrolase</fullName>
    </submittedName>
</protein>
<evidence type="ECO:0000256" key="2">
    <source>
        <dbReference type="ARBA" id="ARBA00022801"/>
    </source>
</evidence>
<reference evidence="5" key="1">
    <citation type="submission" date="2023-02" db="EMBL/GenBank/DDBJ databases">
        <title>Genome sequence of Hyphococcus flavus.</title>
        <authorList>
            <person name="Rong J.-C."/>
            <person name="Zhao Q."/>
            <person name="Yi M."/>
            <person name="Wu J.-Y."/>
        </authorList>
    </citation>
    <scope>NUCLEOTIDE SEQUENCE</scope>
    <source>
        <strain evidence="5">MCCC 1K03223</strain>
    </source>
</reference>
<accession>A0AAE9ZCE6</accession>
<feature type="binding site" evidence="3">
    <location>
        <position position="91"/>
    </location>
    <ligand>
        <name>Zn(2+)</name>
        <dbReference type="ChEBI" id="CHEBI:29105"/>
        <label>1</label>
    </ligand>
</feature>
<dbReference type="Gene3D" id="3.40.630.10">
    <property type="entry name" value="Zn peptidases"/>
    <property type="match status" value="1"/>
</dbReference>
<dbReference type="AlphaFoldDB" id="A0AAE9ZCE6"/>
<gene>
    <name evidence="5" type="ORF">PUV54_13015</name>
</gene>
<feature type="binding site" evidence="3">
    <location>
        <position position="91"/>
    </location>
    <ligand>
        <name>Zn(2+)</name>
        <dbReference type="ChEBI" id="CHEBI:29105"/>
        <label>2</label>
    </ligand>
</feature>
<dbReference type="NCBIfam" id="NF006771">
    <property type="entry name" value="PRK09290.1-5"/>
    <property type="match status" value="1"/>
</dbReference>
<dbReference type="Pfam" id="PF01546">
    <property type="entry name" value="Peptidase_M20"/>
    <property type="match status" value="1"/>
</dbReference>
<sequence>MRKLNYQRLHGWIEEVGGIGATPEGGVRRIAGTEADKHGRDKVVSWMRDIGLQVEIDRIGNIFGTLAGETGAAPIMIGSHIDTVGNGGKLDGPYGVLAGLEIAASFRDAKETPSRPLTVAIFTNEEGVRFQPDMMGSLVHAGGLDLETALTSHDRDGVTLAEALVNTGYAGEMACGAVTPHAFLELHIEQGPILEAEKKSIGVVEGVQGIFWTGFTISGQANHAGTTPMHLRRDAGFTASRIAVEARRIANEIEGQVATIGQIDLKPNLINVVAGSAYVTVDLRNADADRLQIAQNKLEAIVTDIAEAEGVTFTAEELVRFDPVAFDPAIVQTIEEITKESKLKYRRMTSGAGHDAQMMARICPTAMIFVPSINGVSHNPKEATAKEDLEAGLEVLSRTVDRLLQS</sequence>
<feature type="binding site" evidence="3">
    <location>
        <position position="378"/>
    </location>
    <ligand>
        <name>Zn(2+)</name>
        <dbReference type="ChEBI" id="CHEBI:29105"/>
        <label>2</label>
    </ligand>
</feature>
<dbReference type="NCBIfam" id="TIGR01879">
    <property type="entry name" value="hydantase"/>
    <property type="match status" value="1"/>
</dbReference>
<keyword evidence="3" id="KW-0862">Zinc</keyword>
<dbReference type="PIRSF" id="PIRSF001235">
    <property type="entry name" value="Amidase_carbamoylase"/>
    <property type="match status" value="1"/>
</dbReference>
<feature type="binding site" evidence="3">
    <location>
        <position position="126"/>
    </location>
    <ligand>
        <name>Zn(2+)</name>
        <dbReference type="ChEBI" id="CHEBI:29105"/>
        <label>2</label>
    </ligand>
</feature>
<dbReference type="PANTHER" id="PTHR32494">
    <property type="entry name" value="ALLANTOATE DEIMINASE-RELATED"/>
    <property type="match status" value="1"/>
</dbReference>
<organism evidence="5 6">
    <name type="scientific">Hyphococcus flavus</name>
    <dbReference type="NCBI Taxonomy" id="1866326"/>
    <lineage>
        <taxon>Bacteria</taxon>
        <taxon>Pseudomonadati</taxon>
        <taxon>Pseudomonadota</taxon>
        <taxon>Alphaproteobacteria</taxon>
        <taxon>Parvularculales</taxon>
        <taxon>Parvularculaceae</taxon>
        <taxon>Hyphococcus</taxon>
    </lineage>
</organism>
<dbReference type="SUPFAM" id="SSF53187">
    <property type="entry name" value="Zn-dependent exopeptidases"/>
    <property type="match status" value="1"/>
</dbReference>